<keyword evidence="2 5" id="KW-0175">Coiled coil</keyword>
<dbReference type="OrthoDB" id="2123794at2759"/>
<feature type="region of interest" description="Disordered" evidence="6">
    <location>
        <begin position="408"/>
        <end position="572"/>
    </location>
</feature>
<feature type="compositionally biased region" description="Basic and acidic residues" evidence="6">
    <location>
        <begin position="408"/>
        <end position="437"/>
    </location>
</feature>
<feature type="compositionally biased region" description="Polar residues" evidence="6">
    <location>
        <begin position="514"/>
        <end position="525"/>
    </location>
</feature>
<evidence type="ECO:0000313" key="9">
    <source>
        <dbReference type="Proteomes" id="UP000008672"/>
    </source>
</evidence>
<dbReference type="Ensembl" id="ENSLACT00000025933.1">
    <property type="protein sequence ID" value="ENSLACP00000022702.1"/>
    <property type="gene ID" value="ENSLACG00000013344.2"/>
</dbReference>
<feature type="region of interest" description="Disordered" evidence="6">
    <location>
        <begin position="1"/>
        <end position="60"/>
    </location>
</feature>
<dbReference type="GO" id="GO:0042073">
    <property type="term" value="P:intraciliary transport"/>
    <property type="evidence" value="ECO:0007669"/>
    <property type="project" value="TreeGrafter"/>
</dbReference>
<evidence type="ECO:0000256" key="2">
    <source>
        <dbReference type="ARBA" id="ARBA00023054"/>
    </source>
</evidence>
<dbReference type="PANTHER" id="PTHR16650:SF9">
    <property type="entry name" value="LEBERCILIN-LIKE PROTEIN"/>
    <property type="match status" value="1"/>
</dbReference>
<evidence type="ECO:0000313" key="8">
    <source>
        <dbReference type="Ensembl" id="ENSLACP00000022702.1"/>
    </source>
</evidence>
<dbReference type="InterPro" id="IPR026188">
    <property type="entry name" value="Lebercilin-like"/>
</dbReference>
<evidence type="ECO:0000256" key="5">
    <source>
        <dbReference type="SAM" id="Coils"/>
    </source>
</evidence>
<protein>
    <recommendedName>
        <fullName evidence="3">Lebercilin-like protein</fullName>
    </recommendedName>
    <alternativeName>
        <fullName evidence="4">Leber congenital amaurosis 5-like protein</fullName>
    </alternativeName>
</protein>
<keyword evidence="9" id="KW-1185">Reference proteome</keyword>
<reference evidence="8" key="2">
    <citation type="submission" date="2025-08" db="UniProtKB">
        <authorList>
            <consortium name="Ensembl"/>
        </authorList>
    </citation>
    <scope>IDENTIFICATION</scope>
</reference>
<feature type="domain" description="Lebercilin" evidence="7">
    <location>
        <begin position="142"/>
        <end position="334"/>
    </location>
</feature>
<dbReference type="InParanoid" id="M3XIZ6"/>
<dbReference type="InterPro" id="IPR028933">
    <property type="entry name" value="Lebercilin_dom"/>
</dbReference>
<sequence>MNSSHSTPCVGSGGGNNSVISVESRNTSGSFTHSRRTCDMPRSYNSGSHKPGKDSSYTNYSEDFHSEESLKSFRVTDSIGKAGTLVRKSLYAKQNSFFPIHQVKAKRNPTYKKLQNANTSLISRQSLSVTQKNLISNGQNAVVQRILSAKAHRIKQLGSEVSDLQQRLEEAVLENKLLKRLQYRHVKALGKFEDVAGDLPLLIAKHNNEVRTLRDLLRKARERDRSMSRKLKETEVQLLSTKDNLQQLQKLSEDKNLAEREKLIQQLSDVTEKLVINCKRIQELEKSSELKNNTFTRQLAVESRKSHEAQELVKILQSEINLLGLKIKEKERELDIKNIYTNRILKASKKQSTSIQLRGEGKHKAIQTDLCVKSINSKSHPVEQNINKQTKETEAGSVRYEKVVEDKYKEEKGEPKPRTAKELKSAEEDWKEMKEEQQLLEEMEQGKQEQEREAQLLRAELEQEEQEKQTQLPEEIRKIKETERMEQEAKETEGEKDRRTKGNFQENKADNKRITSQGLKYTPTDNSRKLRNRPRRHYAFTDAVENLHQGLPVRGGSSSFPGHIQGSSTATSREFVLSKEFLTSEYEPSFGKSAARISHPRQMGDGPEERGKESPKSKKKSSLLEELFGPNPTSKDIPERPPIRSFNSREGNSRENKSTHKNSPPNIKSHLNLVEMVLTRTLEETSDEAE</sequence>
<proteinExistence type="inferred from homology"/>
<dbReference type="eggNOG" id="ENOG502QQSE">
    <property type="taxonomic scope" value="Eukaryota"/>
</dbReference>
<evidence type="ECO:0000256" key="6">
    <source>
        <dbReference type="SAM" id="MobiDB-lite"/>
    </source>
</evidence>
<dbReference type="STRING" id="7897.ENSLACP00000022702"/>
<gene>
    <name evidence="8" type="primary">LCA5L</name>
</gene>
<accession>M3XIZ6</accession>
<evidence type="ECO:0000256" key="3">
    <source>
        <dbReference type="ARBA" id="ARBA00041189"/>
    </source>
</evidence>
<feature type="compositionally biased region" description="Polar residues" evidence="6">
    <location>
        <begin position="556"/>
        <end position="572"/>
    </location>
</feature>
<feature type="region of interest" description="Disordered" evidence="6">
    <location>
        <begin position="587"/>
        <end position="671"/>
    </location>
</feature>
<feature type="compositionally biased region" description="Basic and acidic residues" evidence="6">
    <location>
        <begin position="444"/>
        <end position="461"/>
    </location>
</feature>
<dbReference type="Pfam" id="PF15619">
    <property type="entry name" value="Lebercilin"/>
    <property type="match status" value="1"/>
</dbReference>
<dbReference type="EMBL" id="AFYH01131934">
    <property type="status" value="NOT_ANNOTATED_CDS"/>
    <property type="molecule type" value="Genomic_DNA"/>
</dbReference>
<feature type="compositionally biased region" description="Basic residues" evidence="6">
    <location>
        <begin position="529"/>
        <end position="538"/>
    </location>
</feature>
<feature type="compositionally biased region" description="Polar residues" evidence="6">
    <location>
        <begin position="20"/>
        <end position="32"/>
    </location>
</feature>
<feature type="coiled-coil region" evidence="5">
    <location>
        <begin position="154"/>
        <end position="261"/>
    </location>
</feature>
<feature type="compositionally biased region" description="Basic and acidic residues" evidence="6">
    <location>
        <begin position="474"/>
        <end position="500"/>
    </location>
</feature>
<dbReference type="GO" id="GO:0005930">
    <property type="term" value="C:axoneme"/>
    <property type="evidence" value="ECO:0007669"/>
    <property type="project" value="TreeGrafter"/>
</dbReference>
<dbReference type="FunCoup" id="M3XIZ6">
    <property type="interactions" value="43"/>
</dbReference>
<dbReference type="AlphaFoldDB" id="M3XIZ6"/>
<dbReference type="GeneTree" id="ENSGT00560000077266"/>
<evidence type="ECO:0000259" key="7">
    <source>
        <dbReference type="Pfam" id="PF15619"/>
    </source>
</evidence>
<evidence type="ECO:0000256" key="1">
    <source>
        <dbReference type="ARBA" id="ARBA00010229"/>
    </source>
</evidence>
<reference evidence="8" key="3">
    <citation type="submission" date="2025-09" db="UniProtKB">
        <authorList>
            <consortium name="Ensembl"/>
        </authorList>
    </citation>
    <scope>IDENTIFICATION</scope>
</reference>
<name>M3XIZ6_LATCH</name>
<comment type="similarity">
    <text evidence="1">Belongs to the LCA5 family.</text>
</comment>
<reference evidence="9" key="1">
    <citation type="submission" date="2011-08" db="EMBL/GenBank/DDBJ databases">
        <title>The draft genome of Latimeria chalumnae.</title>
        <authorList>
            <person name="Di Palma F."/>
            <person name="Alfoldi J."/>
            <person name="Johnson J."/>
            <person name="Berlin A."/>
            <person name="Gnerre S."/>
            <person name="Jaffe D."/>
            <person name="MacCallum I."/>
            <person name="Young S."/>
            <person name="Walker B.J."/>
            <person name="Lander E."/>
            <person name="Lindblad-Toh K."/>
        </authorList>
    </citation>
    <scope>NUCLEOTIDE SEQUENCE [LARGE SCALE GENOMIC DNA]</scope>
    <source>
        <strain evidence="9">Wild caught</strain>
    </source>
</reference>
<dbReference type="OMA" id="HESEVRM"/>
<feature type="compositionally biased region" description="Basic and acidic residues" evidence="6">
    <location>
        <begin position="607"/>
        <end position="616"/>
    </location>
</feature>
<evidence type="ECO:0000256" key="4">
    <source>
        <dbReference type="ARBA" id="ARBA00041402"/>
    </source>
</evidence>
<dbReference type="PANTHER" id="PTHR16650">
    <property type="entry name" value="C21ORF13-RELATED"/>
    <property type="match status" value="1"/>
</dbReference>
<dbReference type="Proteomes" id="UP000008672">
    <property type="component" value="Unassembled WGS sequence"/>
</dbReference>
<organism evidence="8 9">
    <name type="scientific">Latimeria chalumnae</name>
    <name type="common">Coelacanth</name>
    <dbReference type="NCBI Taxonomy" id="7897"/>
    <lineage>
        <taxon>Eukaryota</taxon>
        <taxon>Metazoa</taxon>
        <taxon>Chordata</taxon>
        <taxon>Craniata</taxon>
        <taxon>Vertebrata</taxon>
        <taxon>Euteleostomi</taxon>
        <taxon>Coelacanthiformes</taxon>
        <taxon>Coelacanthidae</taxon>
        <taxon>Latimeria</taxon>
    </lineage>
</organism>